<dbReference type="GO" id="GO:0043024">
    <property type="term" value="F:ribosomal small subunit binding"/>
    <property type="evidence" value="ECO:0007669"/>
    <property type="project" value="TreeGrafter"/>
</dbReference>
<dbReference type="InterPro" id="IPR050574">
    <property type="entry name" value="HPF/YfiA_ribosome-assoc"/>
</dbReference>
<dbReference type="PANTHER" id="PTHR33231:SF1">
    <property type="entry name" value="30S RIBOSOMAL PROTEIN"/>
    <property type="match status" value="1"/>
</dbReference>
<evidence type="ECO:0000256" key="1">
    <source>
        <dbReference type="ARBA" id="ARBA00022845"/>
    </source>
</evidence>
<dbReference type="GO" id="GO:0022627">
    <property type="term" value="C:cytosolic small ribosomal subunit"/>
    <property type="evidence" value="ECO:0007669"/>
    <property type="project" value="TreeGrafter"/>
</dbReference>
<evidence type="ECO:0000256" key="5">
    <source>
        <dbReference type="ARBA" id="ARBA00041319"/>
    </source>
</evidence>
<dbReference type="PANTHER" id="PTHR33231">
    <property type="entry name" value="30S RIBOSOMAL PROTEIN"/>
    <property type="match status" value="1"/>
</dbReference>
<dbReference type="InterPro" id="IPR003489">
    <property type="entry name" value="RHF/RaiA"/>
</dbReference>
<sequence length="111" mass="12738">MNIHVTGRQVEITPALRDYVVSKLNRITQRFDQIVDITVTLSVEKLEHKAEALARVPGNDIFVEADSTDMYVSIDNLVDKLDRQLVRRKEKNENQRTNTVQGTPDQGYLNQ</sequence>
<dbReference type="NCBIfam" id="TIGR00741">
    <property type="entry name" value="yfiA"/>
    <property type="match status" value="1"/>
</dbReference>
<evidence type="ECO:0000313" key="7">
    <source>
        <dbReference type="EMBL" id="SFU66401.1"/>
    </source>
</evidence>
<reference evidence="7 8" key="1">
    <citation type="submission" date="2016-10" db="EMBL/GenBank/DDBJ databases">
        <authorList>
            <person name="de Groot N.N."/>
        </authorList>
    </citation>
    <scope>NUCLEOTIDE SEQUENCE [LARGE SCALE GENOMIC DNA]</scope>
    <source>
        <strain evidence="7 8">Nl14</strain>
    </source>
</reference>
<comment type="similarity">
    <text evidence="2">Belongs to the HPF/YfiA ribosome-associated protein family. Short HPF subfamily.</text>
</comment>
<name>A0A1I7I0I4_9PROT</name>
<evidence type="ECO:0000313" key="8">
    <source>
        <dbReference type="Proteomes" id="UP000182649"/>
    </source>
</evidence>
<dbReference type="EMBL" id="FPBZ01000013">
    <property type="protein sequence ID" value="SFU66401.1"/>
    <property type="molecule type" value="Genomic_DNA"/>
</dbReference>
<dbReference type="AlphaFoldDB" id="A0A1I7I0I4"/>
<evidence type="ECO:0000256" key="2">
    <source>
        <dbReference type="ARBA" id="ARBA00038434"/>
    </source>
</evidence>
<dbReference type="InterPro" id="IPR036567">
    <property type="entry name" value="RHF-like"/>
</dbReference>
<evidence type="ECO:0000256" key="4">
    <source>
        <dbReference type="ARBA" id="ARBA00041148"/>
    </source>
</evidence>
<accession>A0A1I7I0I4</accession>
<protein>
    <recommendedName>
        <fullName evidence="4">Ribosome hibernation promoting factor</fullName>
    </recommendedName>
    <alternativeName>
        <fullName evidence="5">Hibernation factor HPF</fullName>
    </alternativeName>
</protein>
<dbReference type="OrthoDB" id="9795980at2"/>
<dbReference type="GO" id="GO:0045900">
    <property type="term" value="P:negative regulation of translational elongation"/>
    <property type="evidence" value="ECO:0007669"/>
    <property type="project" value="TreeGrafter"/>
</dbReference>
<dbReference type="Pfam" id="PF02482">
    <property type="entry name" value="Ribosomal_S30AE"/>
    <property type="match status" value="1"/>
</dbReference>
<keyword evidence="1" id="KW-0810">Translation regulation</keyword>
<evidence type="ECO:0000256" key="3">
    <source>
        <dbReference type="ARBA" id="ARBA00038695"/>
    </source>
</evidence>
<dbReference type="FunFam" id="3.30.160.100:FF:000001">
    <property type="entry name" value="Ribosome hibernation promoting factor"/>
    <property type="match status" value="1"/>
</dbReference>
<dbReference type="CDD" id="cd00552">
    <property type="entry name" value="RaiA"/>
    <property type="match status" value="1"/>
</dbReference>
<dbReference type="Gene3D" id="3.30.160.100">
    <property type="entry name" value="Ribosome hibernation promotion factor-like"/>
    <property type="match status" value="1"/>
</dbReference>
<organism evidence="7 8">
    <name type="scientific">Nitrosospira multiformis</name>
    <dbReference type="NCBI Taxonomy" id="1231"/>
    <lineage>
        <taxon>Bacteria</taxon>
        <taxon>Pseudomonadati</taxon>
        <taxon>Pseudomonadota</taxon>
        <taxon>Betaproteobacteria</taxon>
        <taxon>Nitrosomonadales</taxon>
        <taxon>Nitrosomonadaceae</taxon>
        <taxon>Nitrosospira</taxon>
    </lineage>
</organism>
<comment type="subunit">
    <text evidence="3">Associates exclusively with 100S ribosomes, which are dimers of 70S ribosomes.</text>
</comment>
<dbReference type="SUPFAM" id="SSF69754">
    <property type="entry name" value="Ribosome binding protein Y (YfiA homologue)"/>
    <property type="match status" value="1"/>
</dbReference>
<dbReference type="Proteomes" id="UP000182649">
    <property type="component" value="Unassembled WGS sequence"/>
</dbReference>
<dbReference type="RefSeq" id="WP_074975308.1">
    <property type="nucleotide sequence ID" value="NZ_FPBZ01000013.1"/>
</dbReference>
<evidence type="ECO:0000256" key="6">
    <source>
        <dbReference type="SAM" id="MobiDB-lite"/>
    </source>
</evidence>
<feature type="compositionally biased region" description="Polar residues" evidence="6">
    <location>
        <begin position="95"/>
        <end position="111"/>
    </location>
</feature>
<gene>
    <name evidence="7" type="ORF">SAMN05216417_11350</name>
</gene>
<feature type="region of interest" description="Disordered" evidence="6">
    <location>
        <begin position="88"/>
        <end position="111"/>
    </location>
</feature>
<proteinExistence type="inferred from homology"/>